<sequence>MTQTMVLPGTYIEVRDQGLISPGGVVTGNIGIVGTAEKGLVDQVQLLGSLSEAKEIFGKSDEWQDGTKNELTLIRALELIYQNGGQTVYAVRTAAKSSCSKAKYELKSDSETLLTLQAKTPGNWGNEIKITVTVNTEITVKLFQDRIEETYSVKTIEELKTEVNQKSALVEAEETIKPGKPNPVNDANFSGGNNGADAASDDYTRSLALLENEIVNIVLLAGQDVTKTGMLTALEGHLKTTAGIKRERIGIIGSGFTNGKDSLETITGHTVNNDRIIFTAPGILVSSQGKQNKLPGSYLAAAVAGMLSSLPVQTSPTNKTLTIEGLTTEFNSAKLEKLVTNRVLTVEKRAGFRIVKGITTDDGAWKQITTRRIVDYAIYGVRSSCNPYIGKLNNERVRGAMKATLNAFLTRMVDNEALVSYQLDVSATRAQEKEGKVMVTMTLMPTFSIDFIQVTMYLE</sequence>
<dbReference type="Proteomes" id="UP000186657">
    <property type="component" value="Unassembled WGS sequence"/>
</dbReference>
<dbReference type="AlphaFoldDB" id="A0A1U7N298"/>
<dbReference type="RefSeq" id="WP_075899923.1">
    <property type="nucleotide sequence ID" value="NZ_MKZS01000001.1"/>
</dbReference>
<protein>
    <submittedName>
        <fullName evidence="4">Phage tail protein</fullName>
    </submittedName>
</protein>
<evidence type="ECO:0000259" key="3">
    <source>
        <dbReference type="Pfam" id="PF17482"/>
    </source>
</evidence>
<dbReference type="PANTHER" id="PTHR35861:SF2">
    <property type="entry name" value="FELS-2 PROPHAGE PROTEIN"/>
    <property type="match status" value="1"/>
</dbReference>
<evidence type="ECO:0000313" key="5">
    <source>
        <dbReference type="Proteomes" id="UP000186657"/>
    </source>
</evidence>
<evidence type="ECO:0000313" key="4">
    <source>
        <dbReference type="EMBL" id="OLT60041.1"/>
    </source>
</evidence>
<dbReference type="InterPro" id="IPR035089">
    <property type="entry name" value="Phage_sheath_subtilisin"/>
</dbReference>
<keyword evidence="5" id="KW-1185">Reference proteome</keyword>
<evidence type="ECO:0000256" key="1">
    <source>
        <dbReference type="ARBA" id="ARBA00008005"/>
    </source>
</evidence>
<comment type="similarity">
    <text evidence="1">Belongs to the myoviridae tail sheath protein family.</text>
</comment>
<reference evidence="4 5" key="1">
    <citation type="submission" date="2016-10" db="EMBL/GenBank/DDBJ databases">
        <title>Comparative genomics uncovers the prolific and rare metabolic potential of the cyanobacterial genus Moorea.</title>
        <authorList>
            <person name="Leao T."/>
            <person name="Castelao G."/>
            <person name="Korobeynikov A."/>
            <person name="Monroe E.A."/>
            <person name="Podell S."/>
            <person name="Glukhov E."/>
            <person name="Allen E."/>
            <person name="Gerwick W.H."/>
            <person name="Gerwick L."/>
        </authorList>
    </citation>
    <scope>NUCLEOTIDE SEQUENCE [LARGE SCALE GENOMIC DNA]</scope>
    <source>
        <strain evidence="4 5">PNG5-198</strain>
    </source>
</reference>
<proteinExistence type="inferred from homology"/>
<dbReference type="PANTHER" id="PTHR35861">
    <property type="match status" value="1"/>
</dbReference>
<dbReference type="Pfam" id="PF04984">
    <property type="entry name" value="Phage_sheath_1"/>
    <property type="match status" value="1"/>
</dbReference>
<accession>A0A1U7N298</accession>
<dbReference type="InterPro" id="IPR020287">
    <property type="entry name" value="Tail_sheath_C"/>
</dbReference>
<feature type="domain" description="Tail sheath protein subtilisin-like" evidence="2">
    <location>
        <begin position="199"/>
        <end position="360"/>
    </location>
</feature>
<comment type="caution">
    <text evidence="4">The sequence shown here is derived from an EMBL/GenBank/DDBJ whole genome shotgun (WGS) entry which is preliminary data.</text>
</comment>
<dbReference type="InterPro" id="IPR052042">
    <property type="entry name" value="Tail_sheath_structural"/>
</dbReference>
<organism evidence="4 5">
    <name type="scientific">Moorena bouillonii PNG</name>
    <dbReference type="NCBI Taxonomy" id="568701"/>
    <lineage>
        <taxon>Bacteria</taxon>
        <taxon>Bacillati</taxon>
        <taxon>Cyanobacteriota</taxon>
        <taxon>Cyanophyceae</taxon>
        <taxon>Coleofasciculales</taxon>
        <taxon>Coleofasciculaceae</taxon>
        <taxon>Moorena</taxon>
    </lineage>
</organism>
<dbReference type="Pfam" id="PF17482">
    <property type="entry name" value="Phage_sheath_1C"/>
    <property type="match status" value="1"/>
</dbReference>
<dbReference type="EMBL" id="MKZS01000001">
    <property type="protein sequence ID" value="OLT60041.1"/>
    <property type="molecule type" value="Genomic_DNA"/>
</dbReference>
<name>A0A1U7N298_9CYAN</name>
<gene>
    <name evidence="4" type="ORF">BJP37_14410</name>
</gene>
<evidence type="ECO:0000259" key="2">
    <source>
        <dbReference type="Pfam" id="PF04984"/>
    </source>
</evidence>
<feature type="domain" description="Tail sheath protein C-terminal" evidence="3">
    <location>
        <begin position="361"/>
        <end position="458"/>
    </location>
</feature>
<dbReference type="Gene3D" id="2.60.40.4290">
    <property type="match status" value="1"/>
</dbReference>